<accession>A0AAV1V1Y8</accession>
<reference evidence="1" key="1">
    <citation type="submission" date="2024-01" db="EMBL/GenBank/DDBJ databases">
        <authorList>
            <person name="Webb A."/>
        </authorList>
    </citation>
    <scope>NUCLEOTIDE SEQUENCE</scope>
    <source>
        <strain evidence="1">Pm1</strain>
    </source>
</reference>
<dbReference type="AlphaFoldDB" id="A0AAV1V1Y8"/>
<gene>
    <name evidence="1" type="ORF">PM001_LOCUS25910</name>
</gene>
<dbReference type="Proteomes" id="UP001162060">
    <property type="component" value="Unassembled WGS sequence"/>
</dbReference>
<dbReference type="EMBL" id="CAKLBY020000259">
    <property type="protein sequence ID" value="CAK7940760.1"/>
    <property type="molecule type" value="Genomic_DNA"/>
</dbReference>
<protein>
    <submittedName>
        <fullName evidence="1">Uncharacterized protein</fullName>
    </submittedName>
</protein>
<sequence>MALVLATQEVLRLRYLLEELGLQLSGATKVMMDNKSAMSMAMNLGYTPRA</sequence>
<evidence type="ECO:0000313" key="2">
    <source>
        <dbReference type="Proteomes" id="UP001162060"/>
    </source>
</evidence>
<name>A0AAV1V1Y8_9STRA</name>
<organism evidence="1 2">
    <name type="scientific">Peronospora matthiolae</name>
    <dbReference type="NCBI Taxonomy" id="2874970"/>
    <lineage>
        <taxon>Eukaryota</taxon>
        <taxon>Sar</taxon>
        <taxon>Stramenopiles</taxon>
        <taxon>Oomycota</taxon>
        <taxon>Peronosporomycetes</taxon>
        <taxon>Peronosporales</taxon>
        <taxon>Peronosporaceae</taxon>
        <taxon>Peronospora</taxon>
    </lineage>
</organism>
<comment type="caution">
    <text evidence="1">The sequence shown here is derived from an EMBL/GenBank/DDBJ whole genome shotgun (WGS) entry which is preliminary data.</text>
</comment>
<proteinExistence type="predicted"/>
<evidence type="ECO:0000313" key="1">
    <source>
        <dbReference type="EMBL" id="CAK7940760.1"/>
    </source>
</evidence>